<sequence>MTPFTPHAIAVARQALSNAEWSVCIGLDMGGFEDIVSTAISYSTAGYRKVPSMFFLEF</sequence>
<accession>A0AAD5PMV5</accession>
<dbReference type="EMBL" id="JAIXMP010000001">
    <property type="protein sequence ID" value="KAI9278864.1"/>
    <property type="molecule type" value="Genomic_DNA"/>
</dbReference>
<reference evidence="1" key="1">
    <citation type="journal article" date="2022" name="IScience">
        <title>Evolution of zygomycete secretomes and the origins of terrestrial fungal ecologies.</title>
        <authorList>
            <person name="Chang Y."/>
            <person name="Wang Y."/>
            <person name="Mondo S."/>
            <person name="Ahrendt S."/>
            <person name="Andreopoulos W."/>
            <person name="Barry K."/>
            <person name="Beard J."/>
            <person name="Benny G.L."/>
            <person name="Blankenship S."/>
            <person name="Bonito G."/>
            <person name="Cuomo C."/>
            <person name="Desiro A."/>
            <person name="Gervers K.A."/>
            <person name="Hundley H."/>
            <person name="Kuo A."/>
            <person name="LaButti K."/>
            <person name="Lang B.F."/>
            <person name="Lipzen A."/>
            <person name="O'Donnell K."/>
            <person name="Pangilinan J."/>
            <person name="Reynolds N."/>
            <person name="Sandor L."/>
            <person name="Smith M.E."/>
            <person name="Tsang A."/>
            <person name="Grigoriev I.V."/>
            <person name="Stajich J.E."/>
            <person name="Spatafora J.W."/>
        </authorList>
    </citation>
    <scope>NUCLEOTIDE SEQUENCE</scope>
    <source>
        <strain evidence="1">RSA 2281</strain>
    </source>
</reference>
<proteinExistence type="predicted"/>
<dbReference type="Proteomes" id="UP001209540">
    <property type="component" value="Unassembled WGS sequence"/>
</dbReference>
<evidence type="ECO:0000313" key="2">
    <source>
        <dbReference type="Proteomes" id="UP001209540"/>
    </source>
</evidence>
<gene>
    <name evidence="1" type="ORF">BDA99DRAFT_554464</name>
</gene>
<evidence type="ECO:0000313" key="1">
    <source>
        <dbReference type="EMBL" id="KAI9278864.1"/>
    </source>
</evidence>
<name>A0AAD5PMV5_9FUNG</name>
<protein>
    <submittedName>
        <fullName evidence="1">Uncharacterized protein</fullName>
    </submittedName>
</protein>
<comment type="caution">
    <text evidence="1">The sequence shown here is derived from an EMBL/GenBank/DDBJ whole genome shotgun (WGS) entry which is preliminary data.</text>
</comment>
<organism evidence="1 2">
    <name type="scientific">Phascolomyces articulosus</name>
    <dbReference type="NCBI Taxonomy" id="60185"/>
    <lineage>
        <taxon>Eukaryota</taxon>
        <taxon>Fungi</taxon>
        <taxon>Fungi incertae sedis</taxon>
        <taxon>Mucoromycota</taxon>
        <taxon>Mucoromycotina</taxon>
        <taxon>Mucoromycetes</taxon>
        <taxon>Mucorales</taxon>
        <taxon>Lichtheimiaceae</taxon>
        <taxon>Phascolomyces</taxon>
    </lineage>
</organism>
<reference evidence="1" key="2">
    <citation type="submission" date="2023-02" db="EMBL/GenBank/DDBJ databases">
        <authorList>
            <consortium name="DOE Joint Genome Institute"/>
            <person name="Mondo S.J."/>
            <person name="Chang Y."/>
            <person name="Wang Y."/>
            <person name="Ahrendt S."/>
            <person name="Andreopoulos W."/>
            <person name="Barry K."/>
            <person name="Beard J."/>
            <person name="Benny G.L."/>
            <person name="Blankenship S."/>
            <person name="Bonito G."/>
            <person name="Cuomo C."/>
            <person name="Desiro A."/>
            <person name="Gervers K.A."/>
            <person name="Hundley H."/>
            <person name="Kuo A."/>
            <person name="LaButti K."/>
            <person name="Lang B.F."/>
            <person name="Lipzen A."/>
            <person name="O'Donnell K."/>
            <person name="Pangilinan J."/>
            <person name="Reynolds N."/>
            <person name="Sandor L."/>
            <person name="Smith M.W."/>
            <person name="Tsang A."/>
            <person name="Grigoriev I.V."/>
            <person name="Stajich J.E."/>
            <person name="Spatafora J.W."/>
        </authorList>
    </citation>
    <scope>NUCLEOTIDE SEQUENCE</scope>
    <source>
        <strain evidence="1">RSA 2281</strain>
    </source>
</reference>
<keyword evidence="2" id="KW-1185">Reference proteome</keyword>
<dbReference type="AlphaFoldDB" id="A0AAD5PMV5"/>